<dbReference type="KEGG" id="gtr:GLOTRDRAFT_92759"/>
<dbReference type="EMBL" id="KB469300">
    <property type="protein sequence ID" value="EPQ56241.1"/>
    <property type="molecule type" value="Genomic_DNA"/>
</dbReference>
<dbReference type="HOGENOM" id="CLU_483160_0_0_1"/>
<dbReference type="RefSeq" id="XP_007865006.1">
    <property type="nucleotide sequence ID" value="XM_007866815.1"/>
</dbReference>
<accession>S7Q8D0</accession>
<proteinExistence type="predicted"/>
<dbReference type="GeneID" id="19309417"/>
<evidence type="ECO:0000313" key="3">
    <source>
        <dbReference type="Proteomes" id="UP000030669"/>
    </source>
</evidence>
<dbReference type="AlphaFoldDB" id="S7Q8D0"/>
<sequence>MNRISDAWSRVQEAFTPLDRVDPDSAESTAPLLPERPETPYQMGTPGDTCKPTLVTRRQQSPSSPPLPDLNLRLTFEPGERYSGFYRLKFRYDCSPGKPGYREGEMTVWRGRGHHPLDAFCDWAKQNRFLPGRVKNLYLEDVPTTPWATIPDSVRETFRHVRQLYLDNLSIWGFLPYLCKEDENGGYSMPYLNFLEIRGVNFLVHQDKDELLVMLRMLMTCSRKFTNIHLSFKECYGLDTGFESKLKFGTPVVWLHCHMKERPKGPSILVDGYGRASDEKYHSRWHPKWSYFASWLGATYPHDSQSPNGIKEGSPGEIRANCVGKDVIWEDRTAVSGKTYMHLQFGGTRASFEYMGAKDGPVPLRALSGNIMDTSLTHEGGVVDIRYCSTSPICAPSTKPPSPATEGFIIIHGDWDPPRVEARVPETFAGETYDIFASKKLNGVNLTGFKVLVLDDRATWGSVPRLCADEVYQMHRLMPDLVTLILEDVSFEGDEGDFEAKLRVLGELQQRSGPRGNLSEVQLVGHRGVLTGEKKKRSRDALKCVRLTIEPDIPDRRKGSLLIQ</sequence>
<keyword evidence="3" id="KW-1185">Reference proteome</keyword>
<gene>
    <name evidence="2" type="ORF">GLOTRDRAFT_92759</name>
</gene>
<reference evidence="2 3" key="1">
    <citation type="journal article" date="2012" name="Science">
        <title>The Paleozoic origin of enzymatic lignin decomposition reconstructed from 31 fungal genomes.</title>
        <authorList>
            <person name="Floudas D."/>
            <person name="Binder M."/>
            <person name="Riley R."/>
            <person name="Barry K."/>
            <person name="Blanchette R.A."/>
            <person name="Henrissat B."/>
            <person name="Martinez A.T."/>
            <person name="Otillar R."/>
            <person name="Spatafora J.W."/>
            <person name="Yadav J.S."/>
            <person name="Aerts A."/>
            <person name="Benoit I."/>
            <person name="Boyd A."/>
            <person name="Carlson A."/>
            <person name="Copeland A."/>
            <person name="Coutinho P.M."/>
            <person name="de Vries R.P."/>
            <person name="Ferreira P."/>
            <person name="Findley K."/>
            <person name="Foster B."/>
            <person name="Gaskell J."/>
            <person name="Glotzer D."/>
            <person name="Gorecki P."/>
            <person name="Heitman J."/>
            <person name="Hesse C."/>
            <person name="Hori C."/>
            <person name="Igarashi K."/>
            <person name="Jurgens J.A."/>
            <person name="Kallen N."/>
            <person name="Kersten P."/>
            <person name="Kohler A."/>
            <person name="Kuees U."/>
            <person name="Kumar T.K.A."/>
            <person name="Kuo A."/>
            <person name="LaButti K."/>
            <person name="Larrondo L.F."/>
            <person name="Lindquist E."/>
            <person name="Ling A."/>
            <person name="Lombard V."/>
            <person name="Lucas S."/>
            <person name="Lundell T."/>
            <person name="Martin R."/>
            <person name="McLaughlin D.J."/>
            <person name="Morgenstern I."/>
            <person name="Morin E."/>
            <person name="Murat C."/>
            <person name="Nagy L.G."/>
            <person name="Nolan M."/>
            <person name="Ohm R.A."/>
            <person name="Patyshakuliyeva A."/>
            <person name="Rokas A."/>
            <person name="Ruiz-Duenas F.J."/>
            <person name="Sabat G."/>
            <person name="Salamov A."/>
            <person name="Samejima M."/>
            <person name="Schmutz J."/>
            <person name="Slot J.C."/>
            <person name="St John F."/>
            <person name="Stenlid J."/>
            <person name="Sun H."/>
            <person name="Sun S."/>
            <person name="Syed K."/>
            <person name="Tsang A."/>
            <person name="Wiebenga A."/>
            <person name="Young D."/>
            <person name="Pisabarro A."/>
            <person name="Eastwood D.C."/>
            <person name="Martin F."/>
            <person name="Cullen D."/>
            <person name="Grigoriev I.V."/>
            <person name="Hibbett D.S."/>
        </authorList>
    </citation>
    <scope>NUCLEOTIDE SEQUENCE [LARGE SCALE GENOMIC DNA]</scope>
    <source>
        <strain evidence="2 3">ATCC 11539</strain>
    </source>
</reference>
<dbReference type="Proteomes" id="UP000030669">
    <property type="component" value="Unassembled WGS sequence"/>
</dbReference>
<name>S7Q8D0_GLOTA</name>
<organism evidence="2 3">
    <name type="scientific">Gloeophyllum trabeum (strain ATCC 11539 / FP-39264 / Madison 617)</name>
    <name type="common">Brown rot fungus</name>
    <dbReference type="NCBI Taxonomy" id="670483"/>
    <lineage>
        <taxon>Eukaryota</taxon>
        <taxon>Fungi</taxon>
        <taxon>Dikarya</taxon>
        <taxon>Basidiomycota</taxon>
        <taxon>Agaricomycotina</taxon>
        <taxon>Agaricomycetes</taxon>
        <taxon>Gloeophyllales</taxon>
        <taxon>Gloeophyllaceae</taxon>
        <taxon>Gloeophyllum</taxon>
    </lineage>
</organism>
<protein>
    <submittedName>
        <fullName evidence="2">Uncharacterized protein</fullName>
    </submittedName>
</protein>
<evidence type="ECO:0000313" key="2">
    <source>
        <dbReference type="EMBL" id="EPQ56241.1"/>
    </source>
</evidence>
<feature type="region of interest" description="Disordered" evidence="1">
    <location>
        <begin position="15"/>
        <end position="69"/>
    </location>
</feature>
<evidence type="ECO:0000256" key="1">
    <source>
        <dbReference type="SAM" id="MobiDB-lite"/>
    </source>
</evidence>